<keyword evidence="2" id="KW-1185">Reference proteome</keyword>
<gene>
    <name evidence="1" type="ORF">GCM10018781_79540</name>
</gene>
<sequence>MAVPSGFSEEIMSTSSFQMSSFAPVDDKIVHQSSTSVSFSFSSAYATHISVDVWSEDDQGATYNVRQETDTNGTDDAGLSFAVPAAVDLHYRITVSGDPSSNNIVYVRIEW</sequence>
<protein>
    <submittedName>
        <fullName evidence="1">Uncharacterized protein</fullName>
    </submittedName>
</protein>
<reference evidence="1" key="1">
    <citation type="journal article" date="2014" name="Int. J. Syst. Evol. Microbiol.">
        <title>Complete genome sequence of Corynebacterium casei LMG S-19264T (=DSM 44701T), isolated from a smear-ripened cheese.</title>
        <authorList>
            <consortium name="US DOE Joint Genome Institute (JGI-PGF)"/>
            <person name="Walter F."/>
            <person name="Albersmeier A."/>
            <person name="Kalinowski J."/>
            <person name="Ruckert C."/>
        </authorList>
    </citation>
    <scope>NUCLEOTIDE SEQUENCE</scope>
    <source>
        <strain evidence="1">JCM 4646</strain>
    </source>
</reference>
<comment type="caution">
    <text evidence="1">The sequence shown here is derived from an EMBL/GenBank/DDBJ whole genome shotgun (WGS) entry which is preliminary data.</text>
</comment>
<evidence type="ECO:0000313" key="1">
    <source>
        <dbReference type="EMBL" id="GHE26990.1"/>
    </source>
</evidence>
<name>A0A918YWU1_9ACTN</name>
<proteinExistence type="predicted"/>
<reference evidence="1" key="2">
    <citation type="submission" date="2020-09" db="EMBL/GenBank/DDBJ databases">
        <authorList>
            <person name="Sun Q."/>
            <person name="Ohkuma M."/>
        </authorList>
    </citation>
    <scope>NUCLEOTIDE SEQUENCE</scope>
    <source>
        <strain evidence="1">JCM 4646</strain>
    </source>
</reference>
<organism evidence="1 2">
    <name type="scientific">Kitasatospora indigofera</name>
    <dbReference type="NCBI Taxonomy" id="67307"/>
    <lineage>
        <taxon>Bacteria</taxon>
        <taxon>Bacillati</taxon>
        <taxon>Actinomycetota</taxon>
        <taxon>Actinomycetes</taxon>
        <taxon>Kitasatosporales</taxon>
        <taxon>Streptomycetaceae</taxon>
        <taxon>Kitasatospora</taxon>
    </lineage>
</organism>
<dbReference type="AlphaFoldDB" id="A0A918YWU1"/>
<dbReference type="EMBL" id="BNBO01000098">
    <property type="protein sequence ID" value="GHE26990.1"/>
    <property type="molecule type" value="Genomic_DNA"/>
</dbReference>
<dbReference type="Proteomes" id="UP000617734">
    <property type="component" value="Unassembled WGS sequence"/>
</dbReference>
<accession>A0A918YWU1</accession>
<evidence type="ECO:0000313" key="2">
    <source>
        <dbReference type="Proteomes" id="UP000617734"/>
    </source>
</evidence>